<evidence type="ECO:0000313" key="1">
    <source>
        <dbReference type="EMBL" id="BAR87242.1"/>
    </source>
</evidence>
<keyword evidence="1" id="KW-0614">Plasmid</keyword>
<dbReference type="Proteomes" id="UP000055316">
    <property type="component" value="Plasmid pKK1"/>
</dbReference>
<geneLocation type="plasmid" evidence="2">
    <name>pKK1 DNA</name>
</geneLocation>
<gene>
    <name evidence="1" type="ORF">KNN_06508</name>
</gene>
<dbReference type="EMBL" id="AP014865">
    <property type="protein sequence ID" value="BAR87242.1"/>
    <property type="molecule type" value="Genomic_DNA"/>
</dbReference>
<protein>
    <submittedName>
        <fullName evidence="1">Uncharacterized protein</fullName>
    </submittedName>
</protein>
<dbReference type="AlphaFoldDB" id="A0A9W4A1T8"/>
<proteinExistence type="predicted"/>
<organism evidence="1 2">
    <name type="scientific">Bacillus thuringiensis subsp. tolworthi</name>
    <dbReference type="NCBI Taxonomy" id="1442"/>
    <lineage>
        <taxon>Bacteria</taxon>
        <taxon>Bacillati</taxon>
        <taxon>Bacillota</taxon>
        <taxon>Bacilli</taxon>
        <taxon>Bacillales</taxon>
        <taxon>Bacillaceae</taxon>
        <taxon>Bacillus</taxon>
        <taxon>Bacillus cereus group</taxon>
    </lineage>
</organism>
<evidence type="ECO:0000313" key="2">
    <source>
        <dbReference type="Proteomes" id="UP000055316"/>
    </source>
</evidence>
<name>A0A9W4A1T8_BACTO</name>
<reference evidence="1 2" key="1">
    <citation type="submission" date="2015-05" db="EMBL/GenBank/DDBJ databases">
        <title>Whole genome sequence of Bacillus thuringiensis serovar tolworthi Pasteur Institute Standard strain.</title>
        <authorList>
            <person name="Kanda K."/>
            <person name="Nakashima K."/>
            <person name="Nagano Y."/>
        </authorList>
    </citation>
    <scope>NUCLEOTIDE SEQUENCE [LARGE SCALE GENOMIC DNA]</scope>
    <source>
        <strain evidence="1 2">Pasteur Institute Standard strain</strain>
        <plasmid evidence="2">pKK1 DNA</plasmid>
    </source>
</reference>
<sequence length="386" mass="44975">MLKIYGGCSKEIIKKANEKLSDFIDFQYDLLISGNDSLEEKKEVLSLFFPELIVEEKTEKCLQTMKELYFWVNDSYMHTLTPIHEYALYQILEQIKDLIEDEEDNPYEIQEYQPRREDEENIGFTIEDTNTLDFYYSNCFLDHDFLDVAKYTNNLEENGPELLEMLGFDIVQYQDLIPTDIIECNKQLKRLLDKGTNEDSKGLFNLSKAEFFKHINKLASLFQHAVINHSLYKLLWNDDGTPRNEDSAQRLFLNNIYTYCDTYEIDVSKEPNIGRGPVDFKLSHGALKVLVEVKLASNSAFWHGLEVQTVQYMTSESVKYAIFLVIVYEEVEFEKIKEIENKIKKLNSEYSIEIVAHIIDATKNKPSASKLPNEESIVNSDKIGEF</sequence>
<accession>A0A9W4A1T8</accession>